<sequence>MAQRNRRPRTKLGPRLVREFVGTKSTNRTIYLPILFAPEHRIAKSTTQWLPRHNAILRCGFDTIARSVGERHRLAYTCKGEKSNATACFPRKSETERVAFWDVALFRKSTHDVSVWGPKLSLYTRRAHTPIAGDRNRDWSRATKPSS</sequence>
<organism evidence="1 2">
    <name type="scientific">Ensete ventricosum</name>
    <name type="common">Abyssinian banana</name>
    <name type="synonym">Musa ensete</name>
    <dbReference type="NCBI Taxonomy" id="4639"/>
    <lineage>
        <taxon>Eukaryota</taxon>
        <taxon>Viridiplantae</taxon>
        <taxon>Streptophyta</taxon>
        <taxon>Embryophyta</taxon>
        <taxon>Tracheophyta</taxon>
        <taxon>Spermatophyta</taxon>
        <taxon>Magnoliopsida</taxon>
        <taxon>Liliopsida</taxon>
        <taxon>Zingiberales</taxon>
        <taxon>Musaceae</taxon>
        <taxon>Ensete</taxon>
    </lineage>
</organism>
<comment type="caution">
    <text evidence="1">The sequence shown here is derived from an EMBL/GenBank/DDBJ whole genome shotgun (WGS) entry which is preliminary data.</text>
</comment>
<gene>
    <name evidence="1" type="ORF">B296_00035565</name>
</gene>
<protein>
    <submittedName>
        <fullName evidence="1">Uncharacterized protein</fullName>
    </submittedName>
</protein>
<evidence type="ECO:0000313" key="2">
    <source>
        <dbReference type="Proteomes" id="UP000287651"/>
    </source>
</evidence>
<reference evidence="1 2" key="1">
    <citation type="journal article" date="2014" name="Agronomy (Basel)">
        <title>A Draft Genome Sequence for Ensete ventricosum, the Drought-Tolerant Tree Against Hunger.</title>
        <authorList>
            <person name="Harrison J."/>
            <person name="Moore K.A."/>
            <person name="Paszkiewicz K."/>
            <person name="Jones T."/>
            <person name="Grant M."/>
            <person name="Ambacheew D."/>
            <person name="Muzemil S."/>
            <person name="Studholme D.J."/>
        </authorList>
    </citation>
    <scope>NUCLEOTIDE SEQUENCE [LARGE SCALE GENOMIC DNA]</scope>
</reference>
<proteinExistence type="predicted"/>
<evidence type="ECO:0000313" key="1">
    <source>
        <dbReference type="EMBL" id="RRT49195.1"/>
    </source>
</evidence>
<dbReference type="EMBL" id="AMZH03013485">
    <property type="protein sequence ID" value="RRT49195.1"/>
    <property type="molecule type" value="Genomic_DNA"/>
</dbReference>
<dbReference type="AlphaFoldDB" id="A0A426YBT4"/>
<dbReference type="Proteomes" id="UP000287651">
    <property type="component" value="Unassembled WGS sequence"/>
</dbReference>
<name>A0A426YBT4_ENSVE</name>
<accession>A0A426YBT4</accession>